<dbReference type="OrthoDB" id="5297549at2759"/>
<dbReference type="Gene3D" id="3.40.50.1010">
    <property type="entry name" value="5'-nuclease"/>
    <property type="match status" value="1"/>
</dbReference>
<reference evidence="4 5" key="1">
    <citation type="submission" date="2017-06" db="EMBL/GenBank/DDBJ databases">
        <title>Draft genome sequence of a variant of Elsinoe murrayae.</title>
        <authorList>
            <person name="Cheng Q."/>
        </authorList>
    </citation>
    <scope>NUCLEOTIDE SEQUENCE [LARGE SCALE GENOMIC DNA]</scope>
    <source>
        <strain evidence="4 5">CQ-2017a</strain>
    </source>
</reference>
<dbReference type="InterPro" id="IPR039436">
    <property type="entry name" value="Asteroid_dom"/>
</dbReference>
<dbReference type="InParanoid" id="A0A2K1QFG6"/>
<dbReference type="InterPro" id="IPR029060">
    <property type="entry name" value="PIN-like_dom_sf"/>
</dbReference>
<protein>
    <recommendedName>
        <fullName evidence="3">Asteroid domain-containing protein</fullName>
    </recommendedName>
</protein>
<evidence type="ECO:0000256" key="2">
    <source>
        <dbReference type="SAM" id="MobiDB-lite"/>
    </source>
</evidence>
<evidence type="ECO:0000259" key="3">
    <source>
        <dbReference type="Pfam" id="PF12813"/>
    </source>
</evidence>
<gene>
    <name evidence="4" type="ORF">CAC42_3290</name>
</gene>
<dbReference type="SUPFAM" id="SSF88723">
    <property type="entry name" value="PIN domain-like"/>
    <property type="match status" value="1"/>
</dbReference>
<evidence type="ECO:0000313" key="4">
    <source>
        <dbReference type="EMBL" id="PNS13797.1"/>
    </source>
</evidence>
<dbReference type="Pfam" id="PF12813">
    <property type="entry name" value="XPG_I_2"/>
    <property type="match status" value="1"/>
</dbReference>
<dbReference type="PANTHER" id="PTHR15665:SF1">
    <property type="entry name" value="PROTEIN ASTEROID HOMOLOG 1"/>
    <property type="match status" value="1"/>
</dbReference>
<organism evidence="4 5">
    <name type="scientific">Sphaceloma murrayae</name>
    <dbReference type="NCBI Taxonomy" id="2082308"/>
    <lineage>
        <taxon>Eukaryota</taxon>
        <taxon>Fungi</taxon>
        <taxon>Dikarya</taxon>
        <taxon>Ascomycota</taxon>
        <taxon>Pezizomycotina</taxon>
        <taxon>Dothideomycetes</taxon>
        <taxon>Dothideomycetidae</taxon>
        <taxon>Myriangiales</taxon>
        <taxon>Elsinoaceae</taxon>
        <taxon>Sphaceloma</taxon>
    </lineage>
</organism>
<feature type="domain" description="Asteroid" evidence="3">
    <location>
        <begin position="150"/>
        <end position="398"/>
    </location>
</feature>
<dbReference type="AlphaFoldDB" id="A0A2K1QFG6"/>
<proteinExistence type="inferred from homology"/>
<comment type="caution">
    <text evidence="4">The sequence shown here is derived from an EMBL/GenBank/DDBJ whole genome shotgun (WGS) entry which is preliminary data.</text>
</comment>
<dbReference type="EMBL" id="NKHZ01000094">
    <property type="protein sequence ID" value="PNS13797.1"/>
    <property type="molecule type" value="Genomic_DNA"/>
</dbReference>
<sequence length="607" mass="67663">MGIPGLTRQAEEHAERVTYSPDGTATRNAIIDGPALAYHVLNLCISQRTSRRSALDDLPSYQELGVSTISWLDSLSDYGFKINSIIFDGYLPAWKKNERLQRVRQSLKRLVAEKAKRQNYQLGHLGESTFTKIDCRSALSHNRLEQVAAPPCFISAILDSLYDHATYAPITRVVPGEADGYCAAAARDADSPYIFTGDSDLLVQDLGLGGKVIFFKDLDSEHVQDSFLLQALEHCPRRLATVLGVSDLIGTAYLVKQRFHRTLSEAAALVKTQPPSGPAYTDFKDQYTTDGEVCRLMDYLEKNHREDIIREISKMEPRTLELVLQLSVGTASRHGKHSGQTLYFFLPFLLEDPSRAAAFQTSGSLLKLTYSLLRLVDESFDSVTEYRRRGLDMMPSVVTLHSLEQTMEQASHTASWLLEAQQTYAALPEPARWRMISAAIVTSALRDAERPLPAYADVSLVVLNNDRPALSWELLHLKAQVQGILFSISLLRQVIDVILSVTADSSILSEPHSTALHTLRATLRNLPGTASLFDWEDATLQMQGKDVLDIAGVLRELVRTDTMPNDGFEHQNVKRRKKRKMNGVSAAETTSYQRPKGNNPFDLLAGM</sequence>
<comment type="similarity">
    <text evidence="1">Belongs to the asteroid family.</text>
</comment>
<dbReference type="PANTHER" id="PTHR15665">
    <property type="entry name" value="ASTEROID PROTEIN"/>
    <property type="match status" value="1"/>
</dbReference>
<dbReference type="InterPro" id="IPR026832">
    <property type="entry name" value="Asteroid"/>
</dbReference>
<evidence type="ECO:0000313" key="5">
    <source>
        <dbReference type="Proteomes" id="UP000243797"/>
    </source>
</evidence>
<dbReference type="STRING" id="2082308.A0A2K1QFG6"/>
<name>A0A2K1QFG6_9PEZI</name>
<evidence type="ECO:0000256" key="1">
    <source>
        <dbReference type="ARBA" id="ARBA00007398"/>
    </source>
</evidence>
<accession>A0A2K1QFG6</accession>
<dbReference type="Proteomes" id="UP000243797">
    <property type="component" value="Unassembled WGS sequence"/>
</dbReference>
<feature type="region of interest" description="Disordered" evidence="2">
    <location>
        <begin position="565"/>
        <end position="607"/>
    </location>
</feature>
<keyword evidence="5" id="KW-1185">Reference proteome</keyword>